<feature type="region of interest" description="Disordered" evidence="1">
    <location>
        <begin position="286"/>
        <end position="306"/>
    </location>
</feature>
<sequence length="353" mass="38691">MGRPPKKRSRVEDDVPELSNSNVWPSPEGTPPDPSFALPDFGISHAALEARELCPLIFWRNPNESGLPMDVEHQSLAWGMPPERLKDPYPASQGDWPDFSTVLQSAADPISSPLNFANITSLPLTPPTDNTAGRQCTCLSYLYLCLSHISSISAFPVNSHTICSLQIGARTAHNVISCEICPKSFATGVQNVMFTGALLTVLADAWLRLAQSNPIELGIQHAPPDYIEKISHSEDPAQGWREWLQQTVRKGVIGGNLDPDAVRPCSGQPSLLELILAVEDRQRRWHEPGNHPLHDNHFLGPGDQKKDCQPLDERSLLCMRVVGSARAVLAKFNFKPEDFPGGVVPEGLDITAP</sequence>
<name>A0A9W9TY38_9EURO</name>
<evidence type="ECO:0000313" key="3">
    <source>
        <dbReference type="Proteomes" id="UP001150941"/>
    </source>
</evidence>
<dbReference type="GeneID" id="83196769"/>
<gene>
    <name evidence="2" type="ORF">N7468_000169</name>
</gene>
<feature type="region of interest" description="Disordered" evidence="1">
    <location>
        <begin position="1"/>
        <end position="38"/>
    </location>
</feature>
<dbReference type="AlphaFoldDB" id="A0A9W9TY38"/>
<reference evidence="2" key="1">
    <citation type="submission" date="2022-11" db="EMBL/GenBank/DDBJ databases">
        <authorList>
            <person name="Petersen C."/>
        </authorList>
    </citation>
    <scope>NUCLEOTIDE SEQUENCE</scope>
    <source>
        <strain evidence="2">IBT 19713</strain>
    </source>
</reference>
<keyword evidence="3" id="KW-1185">Reference proteome</keyword>
<reference evidence="2" key="2">
    <citation type="journal article" date="2023" name="IMA Fungus">
        <title>Comparative genomic study of the Penicillium genus elucidates a diverse pangenome and 15 lateral gene transfer events.</title>
        <authorList>
            <person name="Petersen C."/>
            <person name="Sorensen T."/>
            <person name="Nielsen M.R."/>
            <person name="Sondergaard T.E."/>
            <person name="Sorensen J.L."/>
            <person name="Fitzpatrick D.A."/>
            <person name="Frisvad J.C."/>
            <person name="Nielsen K.L."/>
        </authorList>
    </citation>
    <scope>NUCLEOTIDE SEQUENCE</scope>
    <source>
        <strain evidence="2">IBT 19713</strain>
    </source>
</reference>
<proteinExistence type="predicted"/>
<accession>A0A9W9TY38</accession>
<dbReference type="RefSeq" id="XP_058335497.1">
    <property type="nucleotide sequence ID" value="XM_058469466.1"/>
</dbReference>
<dbReference type="Proteomes" id="UP001150941">
    <property type="component" value="Unassembled WGS sequence"/>
</dbReference>
<organism evidence="2 3">
    <name type="scientific">Penicillium chermesinum</name>
    <dbReference type="NCBI Taxonomy" id="63820"/>
    <lineage>
        <taxon>Eukaryota</taxon>
        <taxon>Fungi</taxon>
        <taxon>Dikarya</taxon>
        <taxon>Ascomycota</taxon>
        <taxon>Pezizomycotina</taxon>
        <taxon>Eurotiomycetes</taxon>
        <taxon>Eurotiomycetidae</taxon>
        <taxon>Eurotiales</taxon>
        <taxon>Aspergillaceae</taxon>
        <taxon>Penicillium</taxon>
    </lineage>
</organism>
<protein>
    <recommendedName>
        <fullName evidence="4">C6 finger domain protein</fullName>
    </recommendedName>
</protein>
<comment type="caution">
    <text evidence="2">The sequence shown here is derived from an EMBL/GenBank/DDBJ whole genome shotgun (WGS) entry which is preliminary data.</text>
</comment>
<dbReference type="EMBL" id="JAPQKS010000001">
    <property type="protein sequence ID" value="KAJ5248718.1"/>
    <property type="molecule type" value="Genomic_DNA"/>
</dbReference>
<evidence type="ECO:0000313" key="2">
    <source>
        <dbReference type="EMBL" id="KAJ5248718.1"/>
    </source>
</evidence>
<evidence type="ECO:0008006" key="4">
    <source>
        <dbReference type="Google" id="ProtNLM"/>
    </source>
</evidence>
<dbReference type="OrthoDB" id="10261408at2759"/>
<evidence type="ECO:0000256" key="1">
    <source>
        <dbReference type="SAM" id="MobiDB-lite"/>
    </source>
</evidence>